<comment type="cofactor">
    <cofactor evidence="2">
        <name>[4Fe-4S] cluster</name>
        <dbReference type="ChEBI" id="CHEBI:49883"/>
    </cofactor>
</comment>
<dbReference type="SUPFAM" id="SSF50692">
    <property type="entry name" value="ADC-like"/>
    <property type="match status" value="1"/>
</dbReference>
<dbReference type="Pfam" id="PF01568">
    <property type="entry name" value="Molydop_binding"/>
    <property type="match status" value="1"/>
</dbReference>
<evidence type="ECO:0000313" key="12">
    <source>
        <dbReference type="EMBL" id="GES49657.1"/>
    </source>
</evidence>
<gene>
    <name evidence="12" type="ORF">RsS93_22710</name>
</gene>
<evidence type="ECO:0000256" key="5">
    <source>
        <dbReference type="ARBA" id="ARBA00022505"/>
    </source>
</evidence>
<evidence type="ECO:0000256" key="8">
    <source>
        <dbReference type="ARBA" id="ARBA00023004"/>
    </source>
</evidence>
<protein>
    <recommendedName>
        <fullName evidence="14">FdhF/YdeP family oxidoreductase</fullName>
    </recommendedName>
</protein>
<keyword evidence="8" id="KW-0408">Iron</keyword>
<feature type="domain" description="Molybdopterin dinucleotide-binding" evidence="11">
    <location>
        <begin position="642"/>
        <end position="749"/>
    </location>
</feature>
<evidence type="ECO:0000259" key="10">
    <source>
        <dbReference type="Pfam" id="PF00384"/>
    </source>
</evidence>
<evidence type="ECO:0000256" key="9">
    <source>
        <dbReference type="ARBA" id="ARBA00023014"/>
    </source>
</evidence>
<dbReference type="RefSeq" id="WP_152093337.1">
    <property type="nucleotide sequence ID" value="NZ_BLAJ01000002.1"/>
</dbReference>
<keyword evidence="5" id="KW-0500">Molybdenum</keyword>
<dbReference type="EMBL" id="BLAJ01000002">
    <property type="protein sequence ID" value="GES49657.1"/>
    <property type="molecule type" value="Genomic_DNA"/>
</dbReference>
<dbReference type="InterPro" id="IPR041953">
    <property type="entry name" value="YdeP_MopB"/>
</dbReference>
<dbReference type="Gene3D" id="2.40.40.20">
    <property type="match status" value="1"/>
</dbReference>
<dbReference type="CDD" id="cd02787">
    <property type="entry name" value="MopB_CT_ydeP"/>
    <property type="match status" value="1"/>
</dbReference>
<dbReference type="CDD" id="cd02767">
    <property type="entry name" value="MopB_ydeP"/>
    <property type="match status" value="1"/>
</dbReference>
<dbReference type="Pfam" id="PF00384">
    <property type="entry name" value="Molybdopterin"/>
    <property type="match status" value="1"/>
</dbReference>
<dbReference type="PANTHER" id="PTHR43105">
    <property type="entry name" value="RESPIRATORY NITRATE REDUCTASE"/>
    <property type="match status" value="1"/>
</dbReference>
<dbReference type="InterPro" id="IPR006656">
    <property type="entry name" value="Mopterin_OxRdtase"/>
</dbReference>
<keyword evidence="7" id="KW-0560">Oxidoreductase</keyword>
<keyword evidence="9" id="KW-0411">Iron-sulfur</keyword>
<dbReference type="InterPro" id="IPR010046">
    <property type="entry name" value="Mopterin_OxRdtse_a_bac"/>
</dbReference>
<dbReference type="NCBIfam" id="TIGR01701">
    <property type="entry name" value="Fdhalpha-like"/>
    <property type="match status" value="1"/>
</dbReference>
<evidence type="ECO:0000256" key="2">
    <source>
        <dbReference type="ARBA" id="ARBA00001966"/>
    </source>
</evidence>
<evidence type="ECO:0000256" key="1">
    <source>
        <dbReference type="ARBA" id="ARBA00001942"/>
    </source>
</evidence>
<evidence type="ECO:0000256" key="7">
    <source>
        <dbReference type="ARBA" id="ARBA00023002"/>
    </source>
</evidence>
<evidence type="ECO:0000256" key="6">
    <source>
        <dbReference type="ARBA" id="ARBA00022723"/>
    </source>
</evidence>
<organism evidence="12 13">
    <name type="scientific">Rhizobium dioscoreae</name>
    <dbReference type="NCBI Taxonomy" id="2653122"/>
    <lineage>
        <taxon>Bacteria</taxon>
        <taxon>Pseudomonadati</taxon>
        <taxon>Pseudomonadota</taxon>
        <taxon>Alphaproteobacteria</taxon>
        <taxon>Hyphomicrobiales</taxon>
        <taxon>Rhizobiaceae</taxon>
        <taxon>Rhizobium/Agrobacterium group</taxon>
        <taxon>Rhizobium</taxon>
    </lineage>
</organism>
<sequence length="756" mass="82721">MTQKREVPGIRPYNSPAGGWGALKATAKAVRDQMDVTEAPGLLLRTNKPTGFDCPGCAWPDKEHTSTFQFCENGAKAVTWEATNKRVTPEFFAEHTVSELLTWSDYELENAGRLTHPMVYDHASDTYRPIAWEGAFARIGDVMRSQPDPDMVEFYTSGRASNEAAFLFQIFAREYGTNNFPDCSNMCHEATSVGLPQSIGIGKGTVSLDDFDECDLIISMGHNPGTNHPRMMGTLHECSRRGVPIIVFNPLKERALERFADPQDPIEMGTFSSTRIASSYYQVKIGGDAAALKGIMKAVLALAETSPDVLDHAFIAEHTTGFDALVADINRTEWADIERVSGLARADLERVAEIYAKSKATIVAYGMGITQHAKGTANVQQIANLLLLRGNFGRPGAGICPLRGHSNVQGNRTVGITEKPTPALIEGIERAFGFTAPAHHGHDAVAAMQAMAEGRSKVLICLGGNFSIALPDPELCAQAMRKLDLAVHMNTKLNRSNLLIGKESFLFPVLGRTEQDVQATGAQSVTIEDSMSMVHASRGRLKPASDQLRSEPAIVAGIAQATLPNSKVAWMELITDYDLIRDKIEVVYPDFADYNERIRVPGGFRLPIGPTERVWKTPSGKAEFKLFDGLNEDISLSDGTILKLATIRSHDQYNTTIYGLDDRYRGVFGRRDILFMNDKDLKAKGLEHGDLVEIETALPSGAKRLLKLTAISYDISEGSVAAYYPEANCLIPIDYQDKESGTPSYKSVPVRVSKAA</sequence>
<feature type="domain" description="Molybdopterin oxidoreductase" evidence="10">
    <location>
        <begin position="113"/>
        <end position="489"/>
    </location>
</feature>
<dbReference type="Proteomes" id="UP000390335">
    <property type="component" value="Unassembled WGS sequence"/>
</dbReference>
<proteinExistence type="inferred from homology"/>
<name>A0ABQ0Z2X4_9HYPH</name>
<dbReference type="SUPFAM" id="SSF53706">
    <property type="entry name" value="Formate dehydrogenase/DMSO reductase, domains 1-3"/>
    <property type="match status" value="1"/>
</dbReference>
<dbReference type="InterPro" id="IPR050123">
    <property type="entry name" value="Prok_molybdopt-oxidoreductase"/>
</dbReference>
<dbReference type="PANTHER" id="PTHR43105:SF4">
    <property type="entry name" value="PROTEIN YDEP"/>
    <property type="match status" value="1"/>
</dbReference>
<keyword evidence="4" id="KW-0004">4Fe-4S</keyword>
<comment type="caution">
    <text evidence="12">The sequence shown here is derived from an EMBL/GenBank/DDBJ whole genome shotgun (WGS) entry which is preliminary data.</text>
</comment>
<accession>A0ABQ0Z2X4</accession>
<evidence type="ECO:0000256" key="3">
    <source>
        <dbReference type="ARBA" id="ARBA00010312"/>
    </source>
</evidence>
<dbReference type="InterPro" id="IPR037951">
    <property type="entry name" value="MopB_CT_YdeP"/>
</dbReference>
<dbReference type="PIRSF" id="PIRSF000144">
    <property type="entry name" value="CbbBc"/>
    <property type="match status" value="1"/>
</dbReference>
<reference evidence="12 13" key="1">
    <citation type="journal article" date="2020" name="Genome Biol. Evol.">
        <title>Rhizobium dioscoreae sp. nov., a plant growth-promoting bacterium isolated from yam (Dioscorea species).</title>
        <authorList>
            <person name="Ouyabe M."/>
            <person name="Tanaka N."/>
            <person name="Shiwa Y."/>
            <person name="Fujita N."/>
            <person name="Kikuno H."/>
            <person name="Babil P."/>
            <person name="Shiwachi H."/>
        </authorList>
    </citation>
    <scope>NUCLEOTIDE SEQUENCE [LARGE SCALE GENOMIC DNA]</scope>
    <source>
        <strain evidence="12 13">S-93</strain>
    </source>
</reference>
<evidence type="ECO:0000259" key="11">
    <source>
        <dbReference type="Pfam" id="PF01568"/>
    </source>
</evidence>
<evidence type="ECO:0000256" key="4">
    <source>
        <dbReference type="ARBA" id="ARBA00022485"/>
    </source>
</evidence>
<keyword evidence="13" id="KW-1185">Reference proteome</keyword>
<dbReference type="InterPro" id="IPR009010">
    <property type="entry name" value="Asp_de-COase-like_dom_sf"/>
</dbReference>
<dbReference type="Gene3D" id="3.40.228.10">
    <property type="entry name" value="Dimethylsulfoxide Reductase, domain 2"/>
    <property type="match status" value="1"/>
</dbReference>
<keyword evidence="6" id="KW-0479">Metal-binding</keyword>
<evidence type="ECO:0008006" key="14">
    <source>
        <dbReference type="Google" id="ProtNLM"/>
    </source>
</evidence>
<dbReference type="Gene3D" id="3.40.50.740">
    <property type="match status" value="1"/>
</dbReference>
<comment type="similarity">
    <text evidence="3">Belongs to the prokaryotic molybdopterin-containing oxidoreductase family.</text>
</comment>
<evidence type="ECO:0000313" key="13">
    <source>
        <dbReference type="Proteomes" id="UP000390335"/>
    </source>
</evidence>
<comment type="cofactor">
    <cofactor evidence="1">
        <name>Mo-bis(molybdopterin guanine dinucleotide)</name>
        <dbReference type="ChEBI" id="CHEBI:60539"/>
    </cofactor>
</comment>
<dbReference type="InterPro" id="IPR006657">
    <property type="entry name" value="MoPterin_dinucl-bd_dom"/>
</dbReference>